<proteinExistence type="predicted"/>
<feature type="compositionally biased region" description="Basic and acidic residues" evidence="1">
    <location>
        <begin position="28"/>
        <end position="45"/>
    </location>
</feature>
<protein>
    <submittedName>
        <fullName evidence="3">Uncharacterized protein</fullName>
    </submittedName>
</protein>
<gene>
    <name evidence="3" type="ORF">XAT740_LOCUS15283</name>
</gene>
<accession>A0A814JSU0</accession>
<name>A0A814JSU0_ADIRI</name>
<feature type="signal peptide" evidence="2">
    <location>
        <begin position="1"/>
        <end position="23"/>
    </location>
</feature>
<comment type="caution">
    <text evidence="3">The sequence shown here is derived from an EMBL/GenBank/DDBJ whole genome shotgun (WGS) entry which is preliminary data.</text>
</comment>
<evidence type="ECO:0000313" key="4">
    <source>
        <dbReference type="Proteomes" id="UP000663828"/>
    </source>
</evidence>
<evidence type="ECO:0000256" key="2">
    <source>
        <dbReference type="SAM" id="SignalP"/>
    </source>
</evidence>
<keyword evidence="2" id="KW-0732">Signal</keyword>
<dbReference type="AlphaFoldDB" id="A0A814JSU0"/>
<keyword evidence="4" id="KW-1185">Reference proteome</keyword>
<dbReference type="EMBL" id="CAJNOR010000941">
    <property type="protein sequence ID" value="CAF1041404.1"/>
    <property type="molecule type" value="Genomic_DNA"/>
</dbReference>
<feature type="region of interest" description="Disordered" evidence="1">
    <location>
        <begin position="28"/>
        <end position="47"/>
    </location>
</feature>
<sequence>MVSNRCIFVLATLLLAMALTISSAPVDDDKEKFHETTEKSFDQTEKTTGIPIEDGKKLLFKDVQGPSVPFFNEDSNRLLFNTDNSSPATEAAK</sequence>
<dbReference type="Proteomes" id="UP000663828">
    <property type="component" value="Unassembled WGS sequence"/>
</dbReference>
<organism evidence="3 4">
    <name type="scientific">Adineta ricciae</name>
    <name type="common">Rotifer</name>
    <dbReference type="NCBI Taxonomy" id="249248"/>
    <lineage>
        <taxon>Eukaryota</taxon>
        <taxon>Metazoa</taxon>
        <taxon>Spiralia</taxon>
        <taxon>Gnathifera</taxon>
        <taxon>Rotifera</taxon>
        <taxon>Eurotatoria</taxon>
        <taxon>Bdelloidea</taxon>
        <taxon>Adinetida</taxon>
        <taxon>Adinetidae</taxon>
        <taxon>Adineta</taxon>
    </lineage>
</organism>
<feature type="chain" id="PRO_5032802798" evidence="2">
    <location>
        <begin position="24"/>
        <end position="93"/>
    </location>
</feature>
<evidence type="ECO:0000256" key="1">
    <source>
        <dbReference type="SAM" id="MobiDB-lite"/>
    </source>
</evidence>
<reference evidence="3" key="1">
    <citation type="submission" date="2021-02" db="EMBL/GenBank/DDBJ databases">
        <authorList>
            <person name="Nowell W R."/>
        </authorList>
    </citation>
    <scope>NUCLEOTIDE SEQUENCE</scope>
</reference>
<evidence type="ECO:0000313" key="3">
    <source>
        <dbReference type="EMBL" id="CAF1041404.1"/>
    </source>
</evidence>